<dbReference type="Gene3D" id="3.40.33.10">
    <property type="entry name" value="CAP"/>
    <property type="match status" value="1"/>
</dbReference>
<dbReference type="InterPro" id="IPR001283">
    <property type="entry name" value="CRISP-related"/>
</dbReference>
<protein>
    <recommendedName>
        <fullName evidence="3">SCP domain-containing protein</fullName>
    </recommendedName>
</protein>
<dbReference type="AlphaFoldDB" id="W2PJB7"/>
<dbReference type="InterPro" id="IPR014044">
    <property type="entry name" value="CAP_dom"/>
</dbReference>
<evidence type="ECO:0000313" key="4">
    <source>
        <dbReference type="EMBL" id="ETN00120.1"/>
    </source>
</evidence>
<dbReference type="SUPFAM" id="SSF48452">
    <property type="entry name" value="TPR-like"/>
    <property type="match status" value="1"/>
</dbReference>
<dbReference type="Pfam" id="PF00188">
    <property type="entry name" value="CAP"/>
    <property type="match status" value="1"/>
</dbReference>
<keyword evidence="2" id="KW-0732">Signal</keyword>
<feature type="signal peptide" evidence="2">
    <location>
        <begin position="1"/>
        <end position="19"/>
    </location>
</feature>
<feature type="region of interest" description="Disordered" evidence="1">
    <location>
        <begin position="234"/>
        <end position="319"/>
    </location>
</feature>
<reference evidence="5" key="1">
    <citation type="submission" date="2011-12" db="EMBL/GenBank/DDBJ databases">
        <authorList>
            <consortium name="The Broad Institute Genome Sequencing Platform"/>
            <person name="Russ C."/>
            <person name="Tyler B."/>
            <person name="Panabieres F."/>
            <person name="Shan W."/>
            <person name="Tripathy S."/>
            <person name="Grunwald N."/>
            <person name="Machado M."/>
            <person name="Young S.K."/>
            <person name="Zeng Q."/>
            <person name="Gargeya S."/>
            <person name="Fitzgerald M."/>
            <person name="Haas B."/>
            <person name="Abouelleil A."/>
            <person name="Alvarado L."/>
            <person name="Arachchi H.M."/>
            <person name="Berlin A."/>
            <person name="Chapman S.B."/>
            <person name="Gearin G."/>
            <person name="Goldberg J."/>
            <person name="Griggs A."/>
            <person name="Gujja S."/>
            <person name="Hansen M."/>
            <person name="Heiman D."/>
            <person name="Howarth C."/>
            <person name="Larimer J."/>
            <person name="Lui A."/>
            <person name="MacDonald P.J.P."/>
            <person name="McCowen C."/>
            <person name="Montmayeur A."/>
            <person name="Murphy C."/>
            <person name="Neiman D."/>
            <person name="Pearson M."/>
            <person name="Priest M."/>
            <person name="Roberts A."/>
            <person name="Saif S."/>
            <person name="Shea T."/>
            <person name="Sisk P."/>
            <person name="Stolte C."/>
            <person name="Sykes S."/>
            <person name="Wortman J."/>
            <person name="Nusbaum C."/>
            <person name="Birren B."/>
        </authorList>
    </citation>
    <scope>NUCLEOTIDE SEQUENCE [LARGE SCALE GENOMIC DNA]</scope>
    <source>
        <strain evidence="5">INRA-310</strain>
    </source>
</reference>
<dbReference type="InterPro" id="IPR011990">
    <property type="entry name" value="TPR-like_helical_dom_sf"/>
</dbReference>
<dbReference type="InterPro" id="IPR035940">
    <property type="entry name" value="CAP_sf"/>
</dbReference>
<dbReference type="OMA" id="AKCIWGH"/>
<evidence type="ECO:0000313" key="5">
    <source>
        <dbReference type="Proteomes" id="UP000018817"/>
    </source>
</evidence>
<dbReference type="RefSeq" id="XP_008914595.1">
    <property type="nucleotide sequence ID" value="XM_008916347.1"/>
</dbReference>
<dbReference type="Gene3D" id="1.25.40.10">
    <property type="entry name" value="Tetratricopeptide repeat domain"/>
    <property type="match status" value="1"/>
</dbReference>
<proteinExistence type="predicted"/>
<sequence length="476" mass="50482">MKVSTILAVSAATVLVANAESYSEPDQAIWIDRHNYFRRTGLPWSAGNMRRIDWDADLATKAASTASKCSATCGKGINAFQTSLTNASSAIDEAIQQWVVETGVTTIKTMAQPGSSGLDVGVGYYNSYSQILWAETTSVGCATATCSGGELVVCEYSPPGNDGKSPWYNHASQGSECPDGTTASGGLCIDEGNDANSPIAPIPDGKYTYQVYPAFVTDIQTILLNTARDIANGSIPPTTQSSNSTSSTPEATTATPSKETTPSSKTKTSSSASSSGSSSSESSTKQETPKKAADTKLSSESSPASQVTQDDGEQAPGTTMHLDDAVHHANQALEIDSNNVKALYRRAQAYRLKDEFDLAHKDIARAIELSKAGETKQSADSLLIQEKKLLQAKVFAYKLRTKQVSAAMFGTGDKTKAPERYVPGLRVSDSNAMALNLKSSSSASTLTNEFPCLDTWQPSTRGLKELQTLVSSLESH</sequence>
<reference evidence="4 5" key="2">
    <citation type="submission" date="2013-11" db="EMBL/GenBank/DDBJ databases">
        <title>The Genome Sequence of Phytophthora parasitica INRA-310.</title>
        <authorList>
            <consortium name="The Broad Institute Genomics Platform"/>
            <person name="Russ C."/>
            <person name="Tyler B."/>
            <person name="Panabieres F."/>
            <person name="Shan W."/>
            <person name="Tripathy S."/>
            <person name="Grunwald N."/>
            <person name="Machado M."/>
            <person name="Johnson C.S."/>
            <person name="Arredondo F."/>
            <person name="Hong C."/>
            <person name="Coffey M."/>
            <person name="Young S.K."/>
            <person name="Zeng Q."/>
            <person name="Gargeya S."/>
            <person name="Fitzgerald M."/>
            <person name="Abouelleil A."/>
            <person name="Alvarado L."/>
            <person name="Chapman S.B."/>
            <person name="Gainer-Dewar J."/>
            <person name="Goldberg J."/>
            <person name="Griggs A."/>
            <person name="Gujja S."/>
            <person name="Hansen M."/>
            <person name="Howarth C."/>
            <person name="Imamovic A."/>
            <person name="Ireland A."/>
            <person name="Larimer J."/>
            <person name="McCowan C."/>
            <person name="Murphy C."/>
            <person name="Pearson M."/>
            <person name="Poon T.W."/>
            <person name="Priest M."/>
            <person name="Roberts A."/>
            <person name="Saif S."/>
            <person name="Shea T."/>
            <person name="Sykes S."/>
            <person name="Wortman J."/>
            <person name="Nusbaum C."/>
            <person name="Birren B."/>
        </authorList>
    </citation>
    <scope>NUCLEOTIDE SEQUENCE [LARGE SCALE GENOMIC DNA]</scope>
    <source>
        <strain evidence="4 5">INRA-310</strain>
    </source>
</reference>
<dbReference type="STRING" id="761204.W2PJB7"/>
<evidence type="ECO:0000256" key="2">
    <source>
        <dbReference type="SAM" id="SignalP"/>
    </source>
</evidence>
<evidence type="ECO:0000259" key="3">
    <source>
        <dbReference type="SMART" id="SM00198"/>
    </source>
</evidence>
<dbReference type="PRINTS" id="PR00837">
    <property type="entry name" value="V5TPXLIKE"/>
</dbReference>
<name>W2PJB7_PHYN3</name>
<dbReference type="OrthoDB" id="337038at2759"/>
<feature type="chain" id="PRO_5004821554" description="SCP domain-containing protein" evidence="2">
    <location>
        <begin position="20"/>
        <end position="476"/>
    </location>
</feature>
<dbReference type="FunFam" id="3.40.33.10:FF:000053">
    <property type="entry name" value="Uncharacterized protein"/>
    <property type="match status" value="1"/>
</dbReference>
<dbReference type="Proteomes" id="UP000018817">
    <property type="component" value="Unassembled WGS sequence"/>
</dbReference>
<evidence type="ECO:0000256" key="1">
    <source>
        <dbReference type="SAM" id="MobiDB-lite"/>
    </source>
</evidence>
<dbReference type="SMART" id="SM00198">
    <property type="entry name" value="SCP"/>
    <property type="match status" value="1"/>
</dbReference>
<gene>
    <name evidence="4" type="ORF">PPTG_24316</name>
</gene>
<accession>W2PJB7</accession>
<dbReference type="VEuPathDB" id="FungiDB:PPTG_24316"/>
<dbReference type="GeneID" id="20192915"/>
<organism evidence="4 5">
    <name type="scientific">Phytophthora nicotianae (strain INRA-310)</name>
    <name type="common">Phytophthora parasitica</name>
    <dbReference type="NCBI Taxonomy" id="761204"/>
    <lineage>
        <taxon>Eukaryota</taxon>
        <taxon>Sar</taxon>
        <taxon>Stramenopiles</taxon>
        <taxon>Oomycota</taxon>
        <taxon>Peronosporomycetes</taxon>
        <taxon>Peronosporales</taxon>
        <taxon>Peronosporaceae</taxon>
        <taxon>Phytophthora</taxon>
    </lineage>
</organism>
<feature type="compositionally biased region" description="Low complexity" evidence="1">
    <location>
        <begin position="236"/>
        <end position="286"/>
    </location>
</feature>
<dbReference type="EMBL" id="KI669642">
    <property type="protein sequence ID" value="ETN00120.1"/>
    <property type="molecule type" value="Genomic_DNA"/>
</dbReference>
<dbReference type="SUPFAM" id="SSF55797">
    <property type="entry name" value="PR-1-like"/>
    <property type="match status" value="1"/>
</dbReference>
<feature type="domain" description="SCP" evidence="3">
    <location>
        <begin position="25"/>
        <end position="164"/>
    </location>
</feature>
<dbReference type="PANTHER" id="PTHR10334">
    <property type="entry name" value="CYSTEINE-RICH SECRETORY PROTEIN-RELATED"/>
    <property type="match status" value="1"/>
</dbReference>
<dbReference type="CDD" id="cd05380">
    <property type="entry name" value="CAP_euk"/>
    <property type="match status" value="1"/>
</dbReference>
<feature type="compositionally biased region" description="Polar residues" evidence="1">
    <location>
        <begin position="296"/>
        <end position="309"/>
    </location>
</feature>